<keyword evidence="2" id="KW-1185">Reference proteome</keyword>
<dbReference type="Pfam" id="PF16277">
    <property type="entry name" value="DUF4926"/>
    <property type="match status" value="1"/>
</dbReference>
<organism evidence="1 2">
    <name type="scientific">Candidatus Contendobacter odensis Run_B_J11</name>
    <dbReference type="NCBI Taxonomy" id="1400861"/>
    <lineage>
        <taxon>Bacteria</taxon>
        <taxon>Pseudomonadati</taxon>
        <taxon>Pseudomonadota</taxon>
        <taxon>Gammaproteobacteria</taxon>
        <taxon>Candidatus Competibacteraceae</taxon>
        <taxon>Candidatus Contendibacter</taxon>
    </lineage>
</organism>
<accession>A0A7U7GB26</accession>
<dbReference type="AlphaFoldDB" id="A0A7U7GB26"/>
<proteinExistence type="predicted"/>
<protein>
    <recommendedName>
        <fullName evidence="3">DUF4926 domain-containing protein</fullName>
    </recommendedName>
</protein>
<name>A0A7U7GB26_9GAMM</name>
<evidence type="ECO:0000313" key="1">
    <source>
        <dbReference type="EMBL" id="CDH44853.1"/>
    </source>
</evidence>
<comment type="caution">
    <text evidence="1">The sequence shown here is derived from an EMBL/GenBank/DDBJ whole genome shotgun (WGS) entry which is preliminary data.</text>
</comment>
<evidence type="ECO:0008006" key="3">
    <source>
        <dbReference type="Google" id="ProtNLM"/>
    </source>
</evidence>
<dbReference type="EMBL" id="CBTK010000105">
    <property type="protein sequence ID" value="CDH44853.1"/>
    <property type="molecule type" value="Genomic_DNA"/>
</dbReference>
<evidence type="ECO:0000313" key="2">
    <source>
        <dbReference type="Proteomes" id="UP000019184"/>
    </source>
</evidence>
<gene>
    <name evidence="1" type="ORF">BN874_1930002</name>
</gene>
<dbReference type="InterPro" id="IPR032568">
    <property type="entry name" value="DUF4926"/>
</dbReference>
<reference evidence="1 2" key="1">
    <citation type="journal article" date="2014" name="ISME J.">
        <title>Candidatus Competibacter-lineage genomes retrieved from metagenomes reveal functional metabolic diversity.</title>
        <authorList>
            <person name="McIlroy S.J."/>
            <person name="Albertsen M."/>
            <person name="Andresen E.K."/>
            <person name="Saunders A.M."/>
            <person name="Kristiansen R."/>
            <person name="Stokholm-Bjerregaard M."/>
            <person name="Nielsen K.L."/>
            <person name="Nielsen P.H."/>
        </authorList>
    </citation>
    <scope>NUCLEOTIDE SEQUENCE [LARGE SCALE GENOMIC DNA]</scope>
    <source>
        <strain evidence="1 2">Run_B_J11</strain>
    </source>
</reference>
<dbReference type="Proteomes" id="UP000019184">
    <property type="component" value="Unassembled WGS sequence"/>
</dbReference>
<sequence length="42" mass="4795">MTYDGNTFEIEFADPDGRTYALLPVQAGRLMRLRDVPEYAMA</sequence>